<dbReference type="RefSeq" id="WP_088871890.1">
    <property type="nucleotide sequence ID" value="NZ_CP022110.1"/>
</dbReference>
<keyword evidence="4" id="KW-1185">Reference proteome</keyword>
<name>A0A248JRC0_9PROT</name>
<evidence type="ECO:0000256" key="1">
    <source>
        <dbReference type="SAM" id="MobiDB-lite"/>
    </source>
</evidence>
<gene>
    <name evidence="3" type="ORF">Y958_10160</name>
</gene>
<proteinExistence type="predicted"/>
<keyword evidence="2" id="KW-0472">Membrane</keyword>
<evidence type="ECO:0000313" key="3">
    <source>
        <dbReference type="EMBL" id="ASG21149.1"/>
    </source>
</evidence>
<dbReference type="AlphaFoldDB" id="A0A248JRC0"/>
<dbReference type="KEGG" id="nao:Y958_10160"/>
<sequence>MSDLLTAVAIFMMVAGLSYLAALAISHLVERHLHMSEGVDRVDERFQEANILFRKFEDRGGKIMPRVARLDNALKSARRQNYMSTRRVADLEAKRDQLIRVLGEEDAFTRPGRPARHFVAAVINRHVQRAVMEQKDVMGLSRSWARTQNVHAWAPNVGDAKTLVESYYPHSMGFHIIEIREPSQDGPGGDGPGMDDGDIHLAEADTSAPRG</sequence>
<keyword evidence="2" id="KW-0812">Transmembrane</keyword>
<accession>A0A248JRC0</accession>
<feature type="transmembrane region" description="Helical" evidence="2">
    <location>
        <begin position="6"/>
        <end position="25"/>
    </location>
</feature>
<reference evidence="3 4" key="1">
    <citation type="submission" date="2017-06" db="EMBL/GenBank/DDBJ databases">
        <title>Complete genome sequence of Nitrospirillum amazonense strain CBAmC, an endophytic nitrogen-fixing and plant growth-promoting bacterium, isolated from sugarcane.</title>
        <authorList>
            <person name="Schwab S."/>
            <person name="dos Santos Teixeira K.R."/>
            <person name="Simoes Araujo J.L."/>
            <person name="Soares Vidal M."/>
            <person name="Borges de Freitas H.R."/>
            <person name="Rivello Crivelaro A.L."/>
            <person name="Bueno de Camargo Nunes A."/>
            <person name="dos Santos C.M."/>
            <person name="Palmeira da Silva Rosa D."/>
            <person name="da Silva Padilha D."/>
            <person name="da Silva E."/>
            <person name="Araujo Terra L."/>
            <person name="Soares Mendes V."/>
            <person name="Farinelli L."/>
            <person name="Magalhaes Cruz L."/>
            <person name="Baldani J.I."/>
        </authorList>
    </citation>
    <scope>NUCLEOTIDE SEQUENCE [LARGE SCALE GENOMIC DNA]</scope>
    <source>
        <strain evidence="3 4">CBAmC</strain>
    </source>
</reference>
<dbReference type="Proteomes" id="UP000197153">
    <property type="component" value="Chromosome 1"/>
</dbReference>
<keyword evidence="2" id="KW-1133">Transmembrane helix</keyword>
<evidence type="ECO:0000313" key="4">
    <source>
        <dbReference type="Proteomes" id="UP000197153"/>
    </source>
</evidence>
<organism evidence="3 4">
    <name type="scientific">Nitrospirillum viridazoti CBAmc</name>
    <dbReference type="NCBI Taxonomy" id="1441467"/>
    <lineage>
        <taxon>Bacteria</taxon>
        <taxon>Pseudomonadati</taxon>
        <taxon>Pseudomonadota</taxon>
        <taxon>Alphaproteobacteria</taxon>
        <taxon>Rhodospirillales</taxon>
        <taxon>Azospirillaceae</taxon>
        <taxon>Nitrospirillum</taxon>
        <taxon>Nitrospirillum viridazoti</taxon>
    </lineage>
</organism>
<protein>
    <submittedName>
        <fullName evidence="3">Uncharacterized protein</fullName>
    </submittedName>
</protein>
<evidence type="ECO:0000256" key="2">
    <source>
        <dbReference type="SAM" id="Phobius"/>
    </source>
</evidence>
<feature type="region of interest" description="Disordered" evidence="1">
    <location>
        <begin position="180"/>
        <end position="211"/>
    </location>
</feature>
<dbReference type="EMBL" id="CP022110">
    <property type="protein sequence ID" value="ASG21149.1"/>
    <property type="molecule type" value="Genomic_DNA"/>
</dbReference>